<evidence type="ECO:0000313" key="3">
    <source>
        <dbReference type="Proteomes" id="UP001497512"/>
    </source>
</evidence>
<keyword evidence="3" id="KW-1185">Reference proteome</keyword>
<feature type="region of interest" description="Disordered" evidence="1">
    <location>
        <begin position="1"/>
        <end position="22"/>
    </location>
</feature>
<protein>
    <submittedName>
        <fullName evidence="2">Uncharacterized protein</fullName>
    </submittedName>
</protein>
<organism evidence="2 3">
    <name type="scientific">Sphagnum troendelagicum</name>
    <dbReference type="NCBI Taxonomy" id="128251"/>
    <lineage>
        <taxon>Eukaryota</taxon>
        <taxon>Viridiplantae</taxon>
        <taxon>Streptophyta</taxon>
        <taxon>Embryophyta</taxon>
        <taxon>Bryophyta</taxon>
        <taxon>Sphagnophytina</taxon>
        <taxon>Sphagnopsida</taxon>
        <taxon>Sphagnales</taxon>
        <taxon>Sphagnaceae</taxon>
        <taxon>Sphagnum</taxon>
    </lineage>
</organism>
<dbReference type="InterPro" id="IPR046960">
    <property type="entry name" value="PPR_At4g14850-like_plant"/>
</dbReference>
<proteinExistence type="predicted"/>
<dbReference type="Proteomes" id="UP001497512">
    <property type="component" value="Chromosome 11"/>
</dbReference>
<dbReference type="InterPro" id="IPR011990">
    <property type="entry name" value="TPR-like_helical_dom_sf"/>
</dbReference>
<evidence type="ECO:0000256" key="1">
    <source>
        <dbReference type="SAM" id="MobiDB-lite"/>
    </source>
</evidence>
<accession>A0ABP0THI5</accession>
<sequence>MEVQLLLSAGSTPSLQHKTTRERRRRPFRILLFFPSRSELPLYHAHQLLRDAAAGPAALPRLQRLEAKTKPRDNGGRQTRNVEKLWRDFFADPSQWLDHRSEKVNVRHPDFKHKTTKSALWLDSKYKPSWVDAELAAMAPGTSGCESNVFVSCSIVNMYAKCGRDKDAQKEFDKIWTHYVMYWSAMIPGHMECVEGQKGLRPSQQVQCEAMQPDPGIFVAVLNACASVVALEEGRDNWQ</sequence>
<dbReference type="PANTHER" id="PTHR47926">
    <property type="entry name" value="PENTATRICOPEPTIDE REPEAT-CONTAINING PROTEIN"/>
    <property type="match status" value="1"/>
</dbReference>
<evidence type="ECO:0000313" key="2">
    <source>
        <dbReference type="EMBL" id="CAK9196753.1"/>
    </source>
</evidence>
<dbReference type="Gene3D" id="1.25.40.10">
    <property type="entry name" value="Tetratricopeptide repeat domain"/>
    <property type="match status" value="1"/>
</dbReference>
<gene>
    <name evidence="2" type="ORF">CSSPTR1EN2_LOCUS3631</name>
</gene>
<name>A0ABP0THI5_9BRYO</name>
<reference evidence="2" key="1">
    <citation type="submission" date="2024-02" db="EMBL/GenBank/DDBJ databases">
        <authorList>
            <consortium name="ELIXIR-Norway"/>
            <consortium name="Elixir Norway"/>
        </authorList>
    </citation>
    <scope>NUCLEOTIDE SEQUENCE</scope>
</reference>
<dbReference type="EMBL" id="OZ019903">
    <property type="protein sequence ID" value="CAK9196753.1"/>
    <property type="molecule type" value="Genomic_DNA"/>
</dbReference>